<accession>A0A5B7IX72</accession>
<proteinExistence type="predicted"/>
<feature type="region of interest" description="Disordered" evidence="1">
    <location>
        <begin position="39"/>
        <end position="64"/>
    </location>
</feature>
<gene>
    <name evidence="2" type="ORF">E2C01_081690</name>
</gene>
<dbReference type="Proteomes" id="UP000324222">
    <property type="component" value="Unassembled WGS sequence"/>
</dbReference>
<dbReference type="AlphaFoldDB" id="A0A5B7IX72"/>
<evidence type="ECO:0000313" key="3">
    <source>
        <dbReference type="Proteomes" id="UP000324222"/>
    </source>
</evidence>
<evidence type="ECO:0000256" key="1">
    <source>
        <dbReference type="SAM" id="MobiDB-lite"/>
    </source>
</evidence>
<keyword evidence="3" id="KW-1185">Reference proteome</keyword>
<feature type="compositionally biased region" description="Low complexity" evidence="1">
    <location>
        <begin position="43"/>
        <end position="53"/>
    </location>
</feature>
<name>A0A5B7IX72_PORTR</name>
<dbReference type="EMBL" id="VSRR010072716">
    <property type="protein sequence ID" value="MPC86853.1"/>
    <property type="molecule type" value="Genomic_DNA"/>
</dbReference>
<protein>
    <submittedName>
        <fullName evidence="2">Uncharacterized protein</fullName>
    </submittedName>
</protein>
<evidence type="ECO:0000313" key="2">
    <source>
        <dbReference type="EMBL" id="MPC86853.1"/>
    </source>
</evidence>
<organism evidence="2 3">
    <name type="scientific">Portunus trituberculatus</name>
    <name type="common">Swimming crab</name>
    <name type="synonym">Neptunus trituberculatus</name>
    <dbReference type="NCBI Taxonomy" id="210409"/>
    <lineage>
        <taxon>Eukaryota</taxon>
        <taxon>Metazoa</taxon>
        <taxon>Ecdysozoa</taxon>
        <taxon>Arthropoda</taxon>
        <taxon>Crustacea</taxon>
        <taxon>Multicrustacea</taxon>
        <taxon>Malacostraca</taxon>
        <taxon>Eumalacostraca</taxon>
        <taxon>Eucarida</taxon>
        <taxon>Decapoda</taxon>
        <taxon>Pleocyemata</taxon>
        <taxon>Brachyura</taxon>
        <taxon>Eubrachyura</taxon>
        <taxon>Portunoidea</taxon>
        <taxon>Portunidae</taxon>
        <taxon>Portuninae</taxon>
        <taxon>Portunus</taxon>
    </lineage>
</organism>
<reference evidence="2 3" key="1">
    <citation type="submission" date="2019-05" db="EMBL/GenBank/DDBJ databases">
        <title>Another draft genome of Portunus trituberculatus and its Hox gene families provides insights of decapod evolution.</title>
        <authorList>
            <person name="Jeong J.-H."/>
            <person name="Song I."/>
            <person name="Kim S."/>
            <person name="Choi T."/>
            <person name="Kim D."/>
            <person name="Ryu S."/>
            <person name="Kim W."/>
        </authorList>
    </citation>
    <scope>NUCLEOTIDE SEQUENCE [LARGE SCALE GENOMIC DNA]</scope>
    <source>
        <tissue evidence="2">Muscle</tissue>
    </source>
</reference>
<comment type="caution">
    <text evidence="2">The sequence shown here is derived from an EMBL/GenBank/DDBJ whole genome shotgun (WGS) entry which is preliminary data.</text>
</comment>
<sequence>MQHHSLVGCRVMAILQARRASSMGLPHVDWLHGSMPSQVQPWPADAGADPGGAVVSQAAATGWP</sequence>